<feature type="transmembrane region" description="Helical" evidence="7">
    <location>
        <begin position="75"/>
        <end position="95"/>
    </location>
</feature>
<dbReference type="CDD" id="cd17337">
    <property type="entry name" value="MFS_CsbX"/>
    <property type="match status" value="1"/>
</dbReference>
<dbReference type="RefSeq" id="WP_311608349.1">
    <property type="nucleotide sequence ID" value="NZ_JAVRFI010000002.1"/>
</dbReference>
<evidence type="ECO:0000256" key="2">
    <source>
        <dbReference type="ARBA" id="ARBA00022475"/>
    </source>
</evidence>
<dbReference type="NCBIfam" id="TIGR00897">
    <property type="entry name" value="2A0118"/>
    <property type="match status" value="1"/>
</dbReference>
<feature type="transmembrane region" description="Helical" evidence="7">
    <location>
        <begin position="287"/>
        <end position="306"/>
    </location>
</feature>
<evidence type="ECO:0000313" key="10">
    <source>
        <dbReference type="Proteomes" id="UP001180531"/>
    </source>
</evidence>
<dbReference type="InterPro" id="IPR011701">
    <property type="entry name" value="MFS"/>
</dbReference>
<protein>
    <submittedName>
        <fullName evidence="9">MFS transporter</fullName>
    </submittedName>
</protein>
<keyword evidence="2" id="KW-1003">Cell membrane</keyword>
<feature type="transmembrane region" description="Helical" evidence="7">
    <location>
        <begin position="344"/>
        <end position="362"/>
    </location>
</feature>
<comment type="subcellular location">
    <subcellularLocation>
        <location evidence="1">Cell membrane</location>
        <topology evidence="1">Multi-pass membrane protein</topology>
    </subcellularLocation>
</comment>
<evidence type="ECO:0000259" key="8">
    <source>
        <dbReference type="PROSITE" id="PS50850"/>
    </source>
</evidence>
<dbReference type="InterPro" id="IPR020846">
    <property type="entry name" value="MFS_dom"/>
</dbReference>
<dbReference type="PANTHER" id="PTHR43124:SF3">
    <property type="entry name" value="CHLORAMPHENICOL EFFLUX PUMP RV0191"/>
    <property type="match status" value="1"/>
</dbReference>
<organism evidence="9 10">
    <name type="scientific">Streptomyces hesseae</name>
    <dbReference type="NCBI Taxonomy" id="3075519"/>
    <lineage>
        <taxon>Bacteria</taxon>
        <taxon>Bacillati</taxon>
        <taxon>Actinomycetota</taxon>
        <taxon>Actinomycetes</taxon>
        <taxon>Kitasatosporales</taxon>
        <taxon>Streptomycetaceae</taxon>
        <taxon>Streptomyces</taxon>
    </lineage>
</organism>
<dbReference type="Proteomes" id="UP001180531">
    <property type="component" value="Unassembled WGS sequence"/>
</dbReference>
<sequence length="453" mass="47408">MSQAPATAPRPPTADPLPTEAAGPPRRSRLDRAGLPRPLFWGYAGLVLFMTGDGIETGYLSPYLAGLGFSQGDVGAIFTVYGAAAALGAFLAGALADAWGPRRVMAIGAAFWAGCHILLLTAAIPLGSYPLIMASYGVRGLGYPLFAYGFLVWIMAAASQRGIGRALGWFWFSFTLGLPTLGSLLASALVPAVGGYGTLWISLVLVLTGSVLALVLLTEPTGRSPLLPADRRDVRAALRGSVTILFSRPRIGAGAVVRLINTTSQFGIWVFMPFYFTGTLGFALSQWLRLLTVMMGANLVFVLLFGALGDRWSKRGTVIWCGGVLSAAGCLALYYLPAATDRNFLVASLAAALFGAGLAGYVPLPPLMTAQAPGRKGQVMSAYSLGAGASVALGPLLGTLFVGPLGVEGVMWIYAGLHVLSGLLVRFLPEPEPEPKPEPEPEPELARAGARGR</sequence>
<accession>A0ABU2SHS9</accession>
<dbReference type="InterPro" id="IPR050189">
    <property type="entry name" value="MFS_Efflux_Transporters"/>
</dbReference>
<dbReference type="PANTHER" id="PTHR43124">
    <property type="entry name" value="PURINE EFFLUX PUMP PBUE"/>
    <property type="match status" value="1"/>
</dbReference>
<feature type="transmembrane region" description="Helical" evidence="7">
    <location>
        <begin position="255"/>
        <end position="275"/>
    </location>
</feature>
<dbReference type="EMBL" id="JAVRFI010000002">
    <property type="protein sequence ID" value="MDT0448532.1"/>
    <property type="molecule type" value="Genomic_DNA"/>
</dbReference>
<dbReference type="PROSITE" id="PS50850">
    <property type="entry name" value="MFS"/>
    <property type="match status" value="1"/>
</dbReference>
<feature type="transmembrane region" description="Helical" evidence="7">
    <location>
        <begin position="318"/>
        <end position="338"/>
    </location>
</feature>
<feature type="transmembrane region" description="Helical" evidence="7">
    <location>
        <begin position="35"/>
        <end position="55"/>
    </location>
</feature>
<keyword evidence="5 7" id="KW-0472">Membrane</keyword>
<evidence type="ECO:0000256" key="1">
    <source>
        <dbReference type="ARBA" id="ARBA00004651"/>
    </source>
</evidence>
<dbReference type="SUPFAM" id="SSF103473">
    <property type="entry name" value="MFS general substrate transporter"/>
    <property type="match status" value="1"/>
</dbReference>
<evidence type="ECO:0000256" key="4">
    <source>
        <dbReference type="ARBA" id="ARBA00022989"/>
    </source>
</evidence>
<keyword evidence="4 7" id="KW-1133">Transmembrane helix</keyword>
<keyword evidence="3 7" id="KW-0812">Transmembrane</keyword>
<feature type="transmembrane region" description="Helical" evidence="7">
    <location>
        <begin position="107"/>
        <end position="129"/>
    </location>
</feature>
<feature type="region of interest" description="Disordered" evidence="6">
    <location>
        <begin position="430"/>
        <end position="453"/>
    </location>
</feature>
<dbReference type="Pfam" id="PF07690">
    <property type="entry name" value="MFS_1"/>
    <property type="match status" value="1"/>
</dbReference>
<evidence type="ECO:0000313" key="9">
    <source>
        <dbReference type="EMBL" id="MDT0448532.1"/>
    </source>
</evidence>
<dbReference type="InterPro" id="IPR004748">
    <property type="entry name" value="Polyol_permease-like"/>
</dbReference>
<gene>
    <name evidence="9" type="ORF">RM609_05455</name>
</gene>
<reference evidence="9" key="1">
    <citation type="submission" date="2024-05" db="EMBL/GenBank/DDBJ databases">
        <title>30 novel species of actinomycetes from the DSMZ collection.</title>
        <authorList>
            <person name="Nouioui I."/>
        </authorList>
    </citation>
    <scope>NUCLEOTIDE SEQUENCE</scope>
    <source>
        <strain evidence="9">DSM 40473</strain>
    </source>
</reference>
<feature type="domain" description="Major facilitator superfamily (MFS) profile" evidence="8">
    <location>
        <begin position="38"/>
        <end position="433"/>
    </location>
</feature>
<comment type="caution">
    <text evidence="9">The sequence shown here is derived from an EMBL/GenBank/DDBJ whole genome shotgun (WGS) entry which is preliminary data.</text>
</comment>
<evidence type="ECO:0000256" key="6">
    <source>
        <dbReference type="SAM" id="MobiDB-lite"/>
    </source>
</evidence>
<dbReference type="Gene3D" id="1.20.1250.20">
    <property type="entry name" value="MFS general substrate transporter like domains"/>
    <property type="match status" value="2"/>
</dbReference>
<feature type="region of interest" description="Disordered" evidence="6">
    <location>
        <begin position="1"/>
        <end position="31"/>
    </location>
</feature>
<name>A0ABU2SHS9_9ACTN</name>
<feature type="transmembrane region" description="Helical" evidence="7">
    <location>
        <begin position="382"/>
        <end position="403"/>
    </location>
</feature>
<feature type="transmembrane region" description="Helical" evidence="7">
    <location>
        <begin position="170"/>
        <end position="193"/>
    </location>
</feature>
<proteinExistence type="predicted"/>
<dbReference type="InterPro" id="IPR036259">
    <property type="entry name" value="MFS_trans_sf"/>
</dbReference>
<evidence type="ECO:0000256" key="3">
    <source>
        <dbReference type="ARBA" id="ARBA00022692"/>
    </source>
</evidence>
<feature type="transmembrane region" description="Helical" evidence="7">
    <location>
        <begin position="199"/>
        <end position="217"/>
    </location>
</feature>
<evidence type="ECO:0000256" key="7">
    <source>
        <dbReference type="SAM" id="Phobius"/>
    </source>
</evidence>
<keyword evidence="10" id="KW-1185">Reference proteome</keyword>
<evidence type="ECO:0000256" key="5">
    <source>
        <dbReference type="ARBA" id="ARBA00023136"/>
    </source>
</evidence>
<feature type="transmembrane region" description="Helical" evidence="7">
    <location>
        <begin position="141"/>
        <end position="158"/>
    </location>
</feature>